<feature type="domain" description="Solute-binding protein family 5" evidence="2">
    <location>
        <begin position="119"/>
        <end position="512"/>
    </location>
</feature>
<keyword evidence="1" id="KW-0732">Signal</keyword>
<reference evidence="3" key="1">
    <citation type="journal article" date="2023" name="Int. J. Syst. Evol. Microbiol.">
        <title>Streptomyces meridianus sp. nov. isolated from brackish water of the Tagus estuary in Alcochete, Portugal.</title>
        <authorList>
            <person name="Santos J.D.N."/>
            <person name="Klimek D."/>
            <person name="Calusinska M."/>
            <person name="Lobo Da Cunha A."/>
            <person name="Catita J."/>
            <person name="Goncalves H."/>
            <person name="Gonzalez I."/>
            <person name="Reyes F."/>
            <person name="Lage O.M."/>
        </authorList>
    </citation>
    <scope>NUCLEOTIDE SEQUENCE</scope>
    <source>
        <strain evidence="3">MTZ3.1</strain>
    </source>
</reference>
<dbReference type="Gene3D" id="3.10.105.10">
    <property type="entry name" value="Dipeptide-binding Protein, Domain 3"/>
    <property type="match status" value="1"/>
</dbReference>
<evidence type="ECO:0000313" key="3">
    <source>
        <dbReference type="EMBL" id="MCM2576218.1"/>
    </source>
</evidence>
<dbReference type="InterPro" id="IPR030678">
    <property type="entry name" value="Peptide/Ni-bd"/>
</dbReference>
<evidence type="ECO:0000256" key="1">
    <source>
        <dbReference type="SAM" id="SignalP"/>
    </source>
</evidence>
<evidence type="ECO:0000313" key="4">
    <source>
        <dbReference type="Proteomes" id="UP001167160"/>
    </source>
</evidence>
<dbReference type="Pfam" id="PF00496">
    <property type="entry name" value="SBP_bac_5"/>
    <property type="match status" value="1"/>
</dbReference>
<name>A0ABT0X126_9ACTN</name>
<dbReference type="PROSITE" id="PS51257">
    <property type="entry name" value="PROKAR_LIPOPROTEIN"/>
    <property type="match status" value="1"/>
</dbReference>
<dbReference type="EMBL" id="JAMQGM010000002">
    <property type="protein sequence ID" value="MCM2576218.1"/>
    <property type="molecule type" value="Genomic_DNA"/>
</dbReference>
<dbReference type="PANTHER" id="PTHR30290:SF83">
    <property type="entry name" value="ABC TRANSPORTER SUBSTRATE-BINDING PROTEIN"/>
    <property type="match status" value="1"/>
</dbReference>
<keyword evidence="4" id="KW-1185">Reference proteome</keyword>
<dbReference type="InterPro" id="IPR039424">
    <property type="entry name" value="SBP_5"/>
</dbReference>
<dbReference type="PANTHER" id="PTHR30290">
    <property type="entry name" value="PERIPLASMIC BINDING COMPONENT OF ABC TRANSPORTER"/>
    <property type="match status" value="1"/>
</dbReference>
<dbReference type="Proteomes" id="UP001167160">
    <property type="component" value="Unassembled WGS sequence"/>
</dbReference>
<protein>
    <submittedName>
        <fullName evidence="3">ABC transporter substrate-binding protein</fullName>
    </submittedName>
</protein>
<dbReference type="Gene3D" id="3.40.190.10">
    <property type="entry name" value="Periplasmic binding protein-like II"/>
    <property type="match status" value="1"/>
</dbReference>
<proteinExistence type="predicted"/>
<feature type="signal peptide" evidence="1">
    <location>
        <begin position="1"/>
        <end position="22"/>
    </location>
</feature>
<accession>A0ABT0X126</accession>
<dbReference type="SUPFAM" id="SSF53850">
    <property type="entry name" value="Periplasmic binding protein-like II"/>
    <property type="match status" value="1"/>
</dbReference>
<dbReference type="RefSeq" id="WP_251408692.1">
    <property type="nucleotide sequence ID" value="NZ_JAMQGM010000002.1"/>
</dbReference>
<organism evidence="3 4">
    <name type="scientific">Streptomyces meridianus</name>
    <dbReference type="NCBI Taxonomy" id="2938945"/>
    <lineage>
        <taxon>Bacteria</taxon>
        <taxon>Bacillati</taxon>
        <taxon>Actinomycetota</taxon>
        <taxon>Actinomycetes</taxon>
        <taxon>Kitasatosporales</taxon>
        <taxon>Streptomycetaceae</taxon>
        <taxon>Streptomyces</taxon>
    </lineage>
</organism>
<dbReference type="CDD" id="cd08506">
    <property type="entry name" value="PBP2_clavulanate_OppA2"/>
    <property type="match status" value="1"/>
</dbReference>
<dbReference type="InterPro" id="IPR000914">
    <property type="entry name" value="SBP_5_dom"/>
</dbReference>
<sequence length="598" mass="65734">MNIAKKRRARAIVVALAAGSLALTGCSSGSKNTSEGSNTDADAAKQQAVIPLGDAAASQGPAVEVPGAKPGGTIRVYQRDNFDHLDPAQIYVSDEGLLATLYTRQLTTYKTDKNGKKVLVGDLATDSGTVSDGGKTWKFTLKDGIKFEDGKPITSADIRHSIERMYAKFITDGPTYVQQWLSGGGTEYRKALPDGPYKGKHLPDSTLETPDDKTVVFHFKDPQPDAPFALAMAAYGVVQKSKDTKEKYDAAPQATGPYKIESFKPGKSMKLVKNENWDAKTDPFRHQYVDGFDITFNHQASDSTKRLMADHGEAKTALSFTNAVDPLQTREVLQDADASKRVVKGYQPYVWQMNMNMDRIKDKKIRDAITYAMPNKQILGLNGGSYGGEVAGGLMAPTLAGYEKGYDPYGKLKKPNGDPEKAKKLLKEAGKTNMKIVYAYANTEANQKVSVVVEDALTKAGFDVQKKEVDSASWYAQMGKVKNGFDLYMTGWGQDWPSASTVIPPSYDGTQIADGASNYSHINDEHVNSEIKRISRITDIKESTKEWQKLHHYIVEKVNPAAPVYYTKQLQIYGSKIGGAEYSDTINYIDPTRLYVKK</sequence>
<feature type="chain" id="PRO_5047254053" evidence="1">
    <location>
        <begin position="23"/>
        <end position="598"/>
    </location>
</feature>
<gene>
    <name evidence="3" type="ORF">M1E25_02425</name>
</gene>
<dbReference type="PIRSF" id="PIRSF002741">
    <property type="entry name" value="MppA"/>
    <property type="match status" value="1"/>
</dbReference>
<comment type="caution">
    <text evidence="3">The sequence shown here is derived from an EMBL/GenBank/DDBJ whole genome shotgun (WGS) entry which is preliminary data.</text>
</comment>
<evidence type="ECO:0000259" key="2">
    <source>
        <dbReference type="Pfam" id="PF00496"/>
    </source>
</evidence>